<evidence type="ECO:0000259" key="5">
    <source>
        <dbReference type="PROSITE" id="PS50110"/>
    </source>
</evidence>
<sequence>MAREAVGRAAGLTRRLLAFARRQRLDPKAIGPDGLVAGMADLLRRTVGPGVKVELDLHGGTGSVLCDANELESALLNLCINARDAMPEGGRLTIGTADTELSAADIAEQEGAAPGGYVVISVTDTGEGMRPEVLERVFEPFFTTKPVGQGTGLGLSQVYGFVRQSDGLVRLESAPGQGTTVRLYLPRQEQAETVGPPPAAPVLERAATGQTVLLVDDEDGVRGPAAERLRELGYQVLAVADGPAALRLLQASSRVDLLVTDVGLPNGMNGRQVAEAARERMPALPVLFITGYAGSALPAGVEVIGKPFELDTLAQRVQAMLRTDR</sequence>
<proteinExistence type="predicted"/>
<protein>
    <recommendedName>
        <fullName evidence="2">histidine kinase</fullName>
        <ecNumber evidence="2">2.7.13.3</ecNumber>
    </recommendedName>
</protein>
<reference evidence="6 7" key="1">
    <citation type="submission" date="2016-10" db="EMBL/GenBank/DDBJ databases">
        <authorList>
            <person name="de Groot N.N."/>
        </authorList>
    </citation>
    <scope>NUCLEOTIDE SEQUENCE [LARGE SCALE GENOMIC DNA]</scope>
    <source>
        <strain evidence="6 7">CPCC 100156</strain>
    </source>
</reference>
<evidence type="ECO:0000256" key="2">
    <source>
        <dbReference type="ARBA" id="ARBA00012438"/>
    </source>
</evidence>
<dbReference type="SUPFAM" id="SSF55874">
    <property type="entry name" value="ATPase domain of HSP90 chaperone/DNA topoisomerase II/histidine kinase"/>
    <property type="match status" value="1"/>
</dbReference>
<dbReference type="EMBL" id="FMZX01000054">
    <property type="protein sequence ID" value="SDE55508.1"/>
    <property type="molecule type" value="Genomic_DNA"/>
</dbReference>
<dbReference type="GO" id="GO:0000160">
    <property type="term" value="P:phosphorelay signal transduction system"/>
    <property type="evidence" value="ECO:0007669"/>
    <property type="project" value="InterPro"/>
</dbReference>
<feature type="domain" description="Response regulatory" evidence="5">
    <location>
        <begin position="211"/>
        <end position="321"/>
    </location>
</feature>
<dbReference type="RefSeq" id="WP_090665366.1">
    <property type="nucleotide sequence ID" value="NZ_FMZX01000054.1"/>
</dbReference>
<comment type="catalytic activity">
    <reaction evidence="1">
        <text>ATP + protein L-histidine = ADP + protein N-phospho-L-histidine.</text>
        <dbReference type="EC" id="2.7.13.3"/>
    </reaction>
</comment>
<dbReference type="AlphaFoldDB" id="A0A1G7DVL0"/>
<evidence type="ECO:0000259" key="4">
    <source>
        <dbReference type="PROSITE" id="PS50109"/>
    </source>
</evidence>
<accession>A0A1G7DVL0</accession>
<keyword evidence="3" id="KW-0597">Phosphoprotein</keyword>
<organism evidence="6 7">
    <name type="scientific">Belnapia rosea</name>
    <dbReference type="NCBI Taxonomy" id="938405"/>
    <lineage>
        <taxon>Bacteria</taxon>
        <taxon>Pseudomonadati</taxon>
        <taxon>Pseudomonadota</taxon>
        <taxon>Alphaproteobacteria</taxon>
        <taxon>Acetobacterales</taxon>
        <taxon>Roseomonadaceae</taxon>
        <taxon>Belnapia</taxon>
    </lineage>
</organism>
<keyword evidence="7" id="KW-1185">Reference proteome</keyword>
<dbReference type="SMART" id="SM00448">
    <property type="entry name" value="REC"/>
    <property type="match status" value="1"/>
</dbReference>
<evidence type="ECO:0000256" key="3">
    <source>
        <dbReference type="PROSITE-ProRule" id="PRU00169"/>
    </source>
</evidence>
<dbReference type="PROSITE" id="PS50110">
    <property type="entry name" value="RESPONSE_REGULATORY"/>
    <property type="match status" value="1"/>
</dbReference>
<dbReference type="PRINTS" id="PR00344">
    <property type="entry name" value="BCTRLSENSOR"/>
</dbReference>
<dbReference type="InterPro" id="IPR036890">
    <property type="entry name" value="HATPase_C_sf"/>
</dbReference>
<dbReference type="InterPro" id="IPR005467">
    <property type="entry name" value="His_kinase_dom"/>
</dbReference>
<dbReference type="Gene3D" id="3.40.50.2300">
    <property type="match status" value="1"/>
</dbReference>
<dbReference type="SMART" id="SM00387">
    <property type="entry name" value="HATPase_c"/>
    <property type="match status" value="1"/>
</dbReference>
<name>A0A1G7DVL0_9PROT</name>
<dbReference type="SUPFAM" id="SSF52172">
    <property type="entry name" value="CheY-like"/>
    <property type="match status" value="1"/>
</dbReference>
<dbReference type="InterPro" id="IPR004358">
    <property type="entry name" value="Sig_transdc_His_kin-like_C"/>
</dbReference>
<evidence type="ECO:0000256" key="1">
    <source>
        <dbReference type="ARBA" id="ARBA00000085"/>
    </source>
</evidence>
<dbReference type="EC" id="2.7.13.3" evidence="2"/>
<dbReference type="Pfam" id="PF00072">
    <property type="entry name" value="Response_reg"/>
    <property type="match status" value="1"/>
</dbReference>
<feature type="modified residue" description="4-aspartylphosphate" evidence="3">
    <location>
        <position position="261"/>
    </location>
</feature>
<dbReference type="PROSITE" id="PS50109">
    <property type="entry name" value="HIS_KIN"/>
    <property type="match status" value="1"/>
</dbReference>
<dbReference type="GO" id="GO:0004673">
    <property type="term" value="F:protein histidine kinase activity"/>
    <property type="evidence" value="ECO:0007669"/>
    <property type="project" value="UniProtKB-EC"/>
</dbReference>
<dbReference type="Proteomes" id="UP000198925">
    <property type="component" value="Unassembled WGS sequence"/>
</dbReference>
<gene>
    <name evidence="6" type="ORF">SAMN04487779_105411</name>
</gene>
<dbReference type="Pfam" id="PF02518">
    <property type="entry name" value="HATPase_c"/>
    <property type="match status" value="1"/>
</dbReference>
<dbReference type="InterPro" id="IPR001789">
    <property type="entry name" value="Sig_transdc_resp-reg_receiver"/>
</dbReference>
<dbReference type="PANTHER" id="PTHR43065:SF42">
    <property type="entry name" value="TWO-COMPONENT SENSOR PPRA"/>
    <property type="match status" value="1"/>
</dbReference>
<evidence type="ECO:0000313" key="6">
    <source>
        <dbReference type="EMBL" id="SDE55508.1"/>
    </source>
</evidence>
<dbReference type="InterPro" id="IPR003594">
    <property type="entry name" value="HATPase_dom"/>
</dbReference>
<dbReference type="PANTHER" id="PTHR43065">
    <property type="entry name" value="SENSOR HISTIDINE KINASE"/>
    <property type="match status" value="1"/>
</dbReference>
<dbReference type="InterPro" id="IPR011006">
    <property type="entry name" value="CheY-like_superfamily"/>
</dbReference>
<dbReference type="Gene3D" id="3.30.565.10">
    <property type="entry name" value="Histidine kinase-like ATPase, C-terminal domain"/>
    <property type="match status" value="1"/>
</dbReference>
<feature type="domain" description="Histidine kinase" evidence="4">
    <location>
        <begin position="1"/>
        <end position="189"/>
    </location>
</feature>
<evidence type="ECO:0000313" key="7">
    <source>
        <dbReference type="Proteomes" id="UP000198925"/>
    </source>
</evidence>